<feature type="chain" id="PRO_5011905107" description="DUF945 domain-containing protein" evidence="1">
    <location>
        <begin position="20"/>
        <end position="584"/>
    </location>
</feature>
<keyword evidence="1" id="KW-0732">Signal</keyword>
<dbReference type="EMBL" id="CP017903">
    <property type="protein sequence ID" value="ARP20064.1"/>
    <property type="molecule type" value="Genomic_DNA"/>
</dbReference>
<evidence type="ECO:0000256" key="1">
    <source>
        <dbReference type="SAM" id="SignalP"/>
    </source>
</evidence>
<evidence type="ECO:0000313" key="2">
    <source>
        <dbReference type="EMBL" id="ARP20064.1"/>
    </source>
</evidence>
<dbReference type="AlphaFoldDB" id="A0A1W6V4K8"/>
<feature type="signal peptide" evidence="1">
    <location>
        <begin position="1"/>
        <end position="19"/>
    </location>
</feature>
<proteinExistence type="predicted"/>
<sequence>MTTELVVKKLLLATAVVAAAGGAGYLYQNNTTASDAGSLLTQVPADSLMVTYQTEPFNHYKYMNAFGTANQGSIAELFADEPLSPQQQFAVNLFDGYLESAASPETLKAYLGTGENINPVLYTIGMVPVYKVDIEDPAALWKTLDHEEQMSGAKHELVKLGEVEYRRYEMTDSIDPQDGVGLVVAVVDNVLTLTIDVPQLGVQNPIKMALGLEAPSQNIADSGRLEALQAKYGENNNSFGYFDHREVIKGLTTKDGNMFARQISTLDAIDPEPTIEEMRSPACHTELTQVAENWPQSVAFAEYKMKGDQAFIKGSFVVESNNKVILDALKSIRGVLAESKSDKSFFSMALGLDINTLAPSIGQIWADLTQPQYQCSLLTQMQQEMGGQNPAAAVSMGSGMVNGLKGLSLQMFDIKVDTNAQHGEVFSQLDGMLSLSANDPMMLIQTAQMFVPELAQLQIQPDNQPVNVSDLLEMHTGMKVDVFARLNENHFTLYSGDSAAEASKEVMAQSLSPNGLFSFDFDSERILEVLESASSITGEPVPDDVVKSLQGELVGGMTMDVTDQGIGFEFDYRGATKPVTVAQQ</sequence>
<protein>
    <recommendedName>
        <fullName evidence="3">DUF945 domain-containing protein</fullName>
    </recommendedName>
</protein>
<accession>A0A1W6V4K8</accession>
<evidence type="ECO:0008006" key="3">
    <source>
        <dbReference type="Google" id="ProtNLM"/>
    </source>
</evidence>
<name>A0A1W6V4K8_VIBAL</name>
<gene>
    <name evidence="2" type="ORF">K05K4_33350</name>
</gene>
<organism evidence="2">
    <name type="scientific">Vibrio alginolyticus</name>
    <dbReference type="NCBI Taxonomy" id="663"/>
    <lineage>
        <taxon>Bacteria</taxon>
        <taxon>Pseudomonadati</taxon>
        <taxon>Pseudomonadota</taxon>
        <taxon>Gammaproteobacteria</taxon>
        <taxon>Vibrionales</taxon>
        <taxon>Vibrionaceae</taxon>
        <taxon>Vibrio</taxon>
    </lineage>
</organism>
<dbReference type="RefSeq" id="WP_170960396.1">
    <property type="nucleotide sequence ID" value="NZ_CP017890.1"/>
</dbReference>
<reference evidence="2" key="1">
    <citation type="submission" date="2016-10" db="EMBL/GenBank/DDBJ databases">
        <title>The High Quality Genome of Vibrio alginolyticus K01M1.</title>
        <authorList>
            <person name="Wendling C."/>
            <person name="Chibani C.M."/>
            <person name="Hertel R."/>
            <person name="Sproer C."/>
            <person name="Bunk B."/>
            <person name="Overmann J."/>
            <person name="Roth O."/>
            <person name="Liesegang H."/>
        </authorList>
    </citation>
    <scope>NUCLEOTIDE SEQUENCE</scope>
    <source>
        <strain evidence="2">K05K4</strain>
    </source>
</reference>